<dbReference type="EMBL" id="FOHZ01000006">
    <property type="protein sequence ID" value="SET23995.1"/>
    <property type="molecule type" value="Genomic_DNA"/>
</dbReference>
<name>A0A1I0CW59_9GAMM</name>
<dbReference type="InterPro" id="IPR019291">
    <property type="entry name" value="Host_attachment_protein"/>
</dbReference>
<keyword evidence="3" id="KW-1185">Reference proteome</keyword>
<evidence type="ECO:0000313" key="2">
    <source>
        <dbReference type="EMBL" id="SET23995.1"/>
    </source>
</evidence>
<organism evidence="2 3">
    <name type="scientific">Marinobacter segnicrescens</name>
    <dbReference type="NCBI Taxonomy" id="430453"/>
    <lineage>
        <taxon>Bacteria</taxon>
        <taxon>Pseudomonadati</taxon>
        <taxon>Pseudomonadota</taxon>
        <taxon>Gammaproteobacteria</taxon>
        <taxon>Pseudomonadales</taxon>
        <taxon>Marinobacteraceae</taxon>
        <taxon>Marinobacter</taxon>
    </lineage>
</organism>
<sequence length="152" mass="17040">MIATPYDLEDTMEKIWILVADSANARILATTARTAMPTEVKRLEHPEGRLKESELVTDQPGRSRESRGQGHAMQEASATEHEEMLFAGEIVQTLDRARQEGKFESLILVAPPRFLGMIRQKLNGPLEKAVIQSVDKNLVAEDESTIHQNIYS</sequence>
<dbReference type="AlphaFoldDB" id="A0A1I0CW59"/>
<evidence type="ECO:0000256" key="1">
    <source>
        <dbReference type="SAM" id="MobiDB-lite"/>
    </source>
</evidence>
<dbReference type="Pfam" id="PF10116">
    <property type="entry name" value="Host_attach"/>
    <property type="match status" value="1"/>
</dbReference>
<protein>
    <submittedName>
        <fullName evidence="2">Protein required for attachment to host cells</fullName>
    </submittedName>
</protein>
<reference evidence="3" key="1">
    <citation type="submission" date="2016-10" db="EMBL/GenBank/DDBJ databases">
        <authorList>
            <person name="Varghese N."/>
            <person name="Submissions S."/>
        </authorList>
    </citation>
    <scope>NUCLEOTIDE SEQUENCE [LARGE SCALE GENOMIC DNA]</scope>
    <source>
        <strain evidence="3">CGMCC 1.6489</strain>
    </source>
</reference>
<accession>A0A1I0CW59</accession>
<gene>
    <name evidence="2" type="ORF">SAMN04487962_10621</name>
</gene>
<evidence type="ECO:0000313" key="3">
    <source>
        <dbReference type="Proteomes" id="UP000198762"/>
    </source>
</evidence>
<feature type="compositionally biased region" description="Basic and acidic residues" evidence="1">
    <location>
        <begin position="39"/>
        <end position="54"/>
    </location>
</feature>
<feature type="region of interest" description="Disordered" evidence="1">
    <location>
        <begin position="39"/>
        <end position="81"/>
    </location>
</feature>
<proteinExistence type="predicted"/>
<dbReference type="Proteomes" id="UP000198762">
    <property type="component" value="Unassembled WGS sequence"/>
</dbReference>